<feature type="region of interest" description="Disordered" evidence="1">
    <location>
        <begin position="76"/>
        <end position="100"/>
    </location>
</feature>
<dbReference type="RefSeq" id="WP_230525854.1">
    <property type="nucleotide sequence ID" value="NZ_JAJGAK010000001.1"/>
</dbReference>
<evidence type="ECO:0000313" key="4">
    <source>
        <dbReference type="Proteomes" id="UP001165293"/>
    </source>
</evidence>
<reference evidence="3" key="1">
    <citation type="submission" date="2021-10" db="EMBL/GenBank/DDBJ databases">
        <authorList>
            <person name="Lyu M."/>
            <person name="Wang X."/>
            <person name="Meng X."/>
            <person name="Xu K."/>
        </authorList>
    </citation>
    <scope>NUCLEOTIDE SEQUENCE</scope>
    <source>
        <strain evidence="3">A6</strain>
    </source>
</reference>
<dbReference type="Proteomes" id="UP001165293">
    <property type="component" value="Unassembled WGS sequence"/>
</dbReference>
<evidence type="ECO:0000313" key="3">
    <source>
        <dbReference type="EMBL" id="MCC8362236.1"/>
    </source>
</evidence>
<evidence type="ECO:0000259" key="2">
    <source>
        <dbReference type="Pfam" id="PF16537"/>
    </source>
</evidence>
<evidence type="ECO:0000256" key="1">
    <source>
        <dbReference type="SAM" id="MobiDB-lite"/>
    </source>
</evidence>
<feature type="compositionally biased region" description="Low complexity" evidence="1">
    <location>
        <begin position="113"/>
        <end position="137"/>
    </location>
</feature>
<organism evidence="3 4">
    <name type="scientific">Noviluteimonas lactosilytica</name>
    <dbReference type="NCBI Taxonomy" id="2888523"/>
    <lineage>
        <taxon>Bacteria</taxon>
        <taxon>Pseudomonadati</taxon>
        <taxon>Pseudomonadota</taxon>
        <taxon>Gammaproteobacteria</taxon>
        <taxon>Lysobacterales</taxon>
        <taxon>Lysobacteraceae</taxon>
        <taxon>Noviluteimonas</taxon>
    </lineage>
</organism>
<feature type="compositionally biased region" description="Pro residues" evidence="1">
    <location>
        <begin position="138"/>
        <end position="153"/>
    </location>
</feature>
<dbReference type="Pfam" id="PF16537">
    <property type="entry name" value="T2SSB"/>
    <property type="match status" value="1"/>
</dbReference>
<proteinExistence type="predicted"/>
<feature type="region of interest" description="Disordered" evidence="1">
    <location>
        <begin position="113"/>
        <end position="153"/>
    </location>
</feature>
<comment type="caution">
    <text evidence="3">The sequence shown here is derived from an EMBL/GenBank/DDBJ whole genome shotgun (WGS) entry which is preliminary data.</text>
</comment>
<gene>
    <name evidence="3" type="ORF">LK996_04000</name>
</gene>
<name>A0ABS8JF68_9GAMM</name>
<keyword evidence="4" id="KW-1185">Reference proteome</keyword>
<sequence length="245" mass="25489">MSLILEALRKSEAERRRAAVPDLLAEPQVATPTTMRAPQRWPWIAATGALALAVLWVALRDPSPAPLSVAPIAEAPPVSSDAPTPAQPSPTTPRTTPTRRPLVVAAPAPALAASAPPASAPAASAPAASAQVAATPTQTPPPVAGARDVPPPRVEPIAAAAPRPAPVVIDTTPRVTDLVGEERKQLPALKLSMHMWNDDAAQRFVIIDGARLRIGDHLGAVVVADILPDGVLLDWNGRPLKLPLR</sequence>
<dbReference type="EMBL" id="JAJGAK010000001">
    <property type="protein sequence ID" value="MCC8362236.1"/>
    <property type="molecule type" value="Genomic_DNA"/>
</dbReference>
<feature type="domain" description="Type II secretion system protein GspB C-terminal" evidence="2">
    <location>
        <begin position="186"/>
        <end position="243"/>
    </location>
</feature>
<dbReference type="InterPro" id="IPR032389">
    <property type="entry name" value="GspB_C"/>
</dbReference>
<protein>
    <submittedName>
        <fullName evidence="3">General secretion pathway protein GspB</fullName>
    </submittedName>
</protein>
<accession>A0ABS8JF68</accession>